<dbReference type="PANTHER" id="PTHR30273">
    <property type="entry name" value="PERIPLASMIC SIGNAL SENSOR AND SIGMA FACTOR ACTIVATOR FECR-RELATED"/>
    <property type="match status" value="1"/>
</dbReference>
<evidence type="ECO:0000259" key="2">
    <source>
        <dbReference type="Pfam" id="PF16220"/>
    </source>
</evidence>
<sequence>MNDRTFYRDRQGQPIQPDSAREAVAWLTQLMSDSVTEQDRREWQRWREASPDNEQAWQHIESVCANLGQLNARAAHQSLSTLNGMQRRSVLKALAILCLTGGAGVAGSRTDLWQSLTADYQTQVGEQRHAVLDDGTTLLLNTQTALNVAYGDDLRQLTLIRGEVMIETGLVEKAALYPRPFIVTTAQGKVQALGTRFSLRVQDEHTQVAVYDGAVRLHPQQNGQDIQVVKSGQTATFTTQRCGQIAAAKAEPSWVKGQLLADNQRLVDFVDELSRYRSGIIRCQPEVESLRFSGVFPLSDTDNILAALVEALPVQVRYFSRYWVQIAAR</sequence>
<dbReference type="OrthoDB" id="8641865at2"/>
<dbReference type="RefSeq" id="WP_039316628.1">
    <property type="nucleotide sequence ID" value="NZ_JQOD01000004.1"/>
</dbReference>
<dbReference type="PANTHER" id="PTHR30273:SF2">
    <property type="entry name" value="PROTEIN FECR"/>
    <property type="match status" value="1"/>
</dbReference>
<dbReference type="Proteomes" id="UP000029435">
    <property type="component" value="Unassembled WGS sequence"/>
</dbReference>
<reference evidence="3 4" key="1">
    <citation type="submission" date="2014-08" db="EMBL/GenBank/DDBJ databases">
        <title>Genome sequences of NCPPB Pectobacterium isolates.</title>
        <authorList>
            <person name="Glover R.H."/>
            <person name="Sapp M."/>
            <person name="Elphinstone J."/>
        </authorList>
    </citation>
    <scope>NUCLEOTIDE SEQUENCE [LARGE SCALE GENOMIC DNA]</scope>
    <source>
        <strain evidence="3 4">LMG 21372</strain>
    </source>
</reference>
<feature type="domain" description="FecR N-terminal" evidence="2">
    <location>
        <begin position="21"/>
        <end position="62"/>
    </location>
</feature>
<dbReference type="AlphaFoldDB" id="A0A0M2EXE0"/>
<evidence type="ECO:0000313" key="4">
    <source>
        <dbReference type="Proteomes" id="UP000029435"/>
    </source>
</evidence>
<proteinExistence type="predicted"/>
<comment type="caution">
    <text evidence="3">The sequence shown here is derived from an EMBL/GenBank/DDBJ whole genome shotgun (WGS) entry which is preliminary data.</text>
</comment>
<dbReference type="GO" id="GO:0016989">
    <property type="term" value="F:sigma factor antagonist activity"/>
    <property type="evidence" value="ECO:0007669"/>
    <property type="project" value="TreeGrafter"/>
</dbReference>
<dbReference type="InterPro" id="IPR006860">
    <property type="entry name" value="FecR"/>
</dbReference>
<feature type="domain" description="FecR protein" evidence="1">
    <location>
        <begin position="119"/>
        <end position="216"/>
    </location>
</feature>
<dbReference type="Pfam" id="PF04773">
    <property type="entry name" value="FecR"/>
    <property type="match status" value="1"/>
</dbReference>
<dbReference type="Pfam" id="PF16220">
    <property type="entry name" value="DUF4880"/>
    <property type="match status" value="1"/>
</dbReference>
<name>A0A0M2EXE0_9GAMM</name>
<accession>A0A0M2EXE0</accession>
<dbReference type="InterPro" id="IPR012373">
    <property type="entry name" value="Ferrdict_sens_TM"/>
</dbReference>
<organism evidence="3 4">
    <name type="scientific">Pectobacterium brasiliense</name>
    <dbReference type="NCBI Taxonomy" id="180957"/>
    <lineage>
        <taxon>Bacteria</taxon>
        <taxon>Pseudomonadati</taxon>
        <taxon>Pseudomonadota</taxon>
        <taxon>Gammaproteobacteria</taxon>
        <taxon>Enterobacterales</taxon>
        <taxon>Pectobacteriaceae</taxon>
        <taxon>Pectobacterium</taxon>
    </lineage>
</organism>
<dbReference type="EMBL" id="JQOD01000004">
    <property type="protein sequence ID" value="KGA32717.1"/>
    <property type="molecule type" value="Genomic_DNA"/>
</dbReference>
<dbReference type="PIRSF" id="PIRSF018266">
    <property type="entry name" value="FecR"/>
    <property type="match status" value="1"/>
</dbReference>
<gene>
    <name evidence="3" type="ORF">KU74_16350</name>
</gene>
<protein>
    <submittedName>
        <fullName evidence="3">Iron dicitrate transport regulator FecR</fullName>
    </submittedName>
</protein>
<evidence type="ECO:0000313" key="3">
    <source>
        <dbReference type="EMBL" id="KGA32717.1"/>
    </source>
</evidence>
<evidence type="ECO:0000259" key="1">
    <source>
        <dbReference type="Pfam" id="PF04773"/>
    </source>
</evidence>
<dbReference type="InterPro" id="IPR032623">
    <property type="entry name" value="FecR_N"/>
</dbReference>
<dbReference type="STRING" id="180957.B5S52_21715"/>
<dbReference type="Gene3D" id="2.60.120.1440">
    <property type="match status" value="1"/>
</dbReference>